<comment type="caution">
    <text evidence="1">The sequence shown here is derived from an EMBL/GenBank/DDBJ whole genome shotgun (WGS) entry which is preliminary data.</text>
</comment>
<evidence type="ECO:0000313" key="1">
    <source>
        <dbReference type="EMBL" id="VDH05952.1"/>
    </source>
</evidence>
<name>A0A7Z8YSP3_9FLAO</name>
<dbReference type="EMBL" id="UYIV01000001">
    <property type="protein sequence ID" value="VDH05952.1"/>
    <property type="molecule type" value="Genomic_DNA"/>
</dbReference>
<dbReference type="InterPro" id="IPR005901">
    <property type="entry name" value="GLPGLI"/>
</dbReference>
<dbReference type="NCBIfam" id="TIGR01200">
    <property type="entry name" value="GLPGLI"/>
    <property type="match status" value="1"/>
</dbReference>
<reference evidence="1 2" key="1">
    <citation type="submission" date="2018-11" db="EMBL/GenBank/DDBJ databases">
        <authorList>
            <consortium name="Pathogen Informatics"/>
        </authorList>
    </citation>
    <scope>NUCLEOTIDE SEQUENCE [LARGE SCALE GENOMIC DNA]</scope>
    <source>
        <strain evidence="1 2">NCTC12929</strain>
    </source>
</reference>
<protein>
    <submittedName>
        <fullName evidence="1">GLPGLI family protein</fullName>
    </submittedName>
</protein>
<proteinExistence type="predicted"/>
<organism evidence="1 2">
    <name type="scientific">Bergeyella zoohelcum</name>
    <dbReference type="NCBI Taxonomy" id="1015"/>
    <lineage>
        <taxon>Bacteria</taxon>
        <taxon>Pseudomonadati</taxon>
        <taxon>Bacteroidota</taxon>
        <taxon>Flavobacteriia</taxon>
        <taxon>Flavobacteriales</taxon>
        <taxon>Weeksellaceae</taxon>
        <taxon>Bergeyella</taxon>
    </lineage>
</organism>
<gene>
    <name evidence="1" type="ORF">NCTC12929_02108</name>
</gene>
<dbReference type="AlphaFoldDB" id="A0A7Z8YSP3"/>
<evidence type="ECO:0000313" key="2">
    <source>
        <dbReference type="Proteomes" id="UP000270205"/>
    </source>
</evidence>
<dbReference type="Proteomes" id="UP000270205">
    <property type="component" value="Unassembled WGS sequence"/>
</dbReference>
<accession>A0A7Z8YSP3</accession>
<sequence length="233" mass="27763">MHRLFIFIFCFVFLSVFAQENRKISYQKIVNGKVTNECFLLFDKQHSIFITLFESVKTQPYRDEDGVMVTPSNTIDSIANKPKFVYYQIKKDDFFVNDINNNEETIIRLDRNSSAWELTEEHKKIGDFTCYKAVKSTKDKKYIAWYTPDISFPYGPIAINGLKGVILELYTEDKSLHFVFQHYEKTDEKVEKYIQSYDFDKAISFSEYQLLRDKRKKEFLMRSTIMESQKKRP</sequence>